<protein>
    <submittedName>
        <fullName evidence="5">L-threonine aldolase</fullName>
    </submittedName>
</protein>
<organism evidence="5 6">
    <name type="scientific">Sanguibacter keddieii (strain ATCC 51767 / DSM 10542 / NCFB 3025 / ST-74)</name>
    <dbReference type="NCBI Taxonomy" id="446469"/>
    <lineage>
        <taxon>Bacteria</taxon>
        <taxon>Bacillati</taxon>
        <taxon>Actinomycetota</taxon>
        <taxon>Actinomycetes</taxon>
        <taxon>Micrococcales</taxon>
        <taxon>Sanguibacteraceae</taxon>
        <taxon>Sanguibacter</taxon>
    </lineage>
</organism>
<dbReference type="STRING" id="446469.Sked_30040"/>
<feature type="domain" description="Aromatic amino acid beta-eliminating lyase/threonine aldolase" evidence="4">
    <location>
        <begin position="5"/>
        <end position="275"/>
    </location>
</feature>
<dbReference type="Proteomes" id="UP000000322">
    <property type="component" value="Chromosome"/>
</dbReference>
<dbReference type="GO" id="GO:0016829">
    <property type="term" value="F:lyase activity"/>
    <property type="evidence" value="ECO:0007669"/>
    <property type="project" value="InterPro"/>
</dbReference>
<dbReference type="InterPro" id="IPR015424">
    <property type="entry name" value="PyrdxlP-dep_Trfase"/>
</dbReference>
<dbReference type="GO" id="GO:0006520">
    <property type="term" value="P:amino acid metabolic process"/>
    <property type="evidence" value="ECO:0007669"/>
    <property type="project" value="InterPro"/>
</dbReference>
<dbReference type="KEGG" id="ske:Sked_30040"/>
<proteinExistence type="inferred from homology"/>
<dbReference type="AlphaFoldDB" id="D1BCB8"/>
<dbReference type="InterPro" id="IPR015422">
    <property type="entry name" value="PyrdxlP-dep_Trfase_small"/>
</dbReference>
<dbReference type="InterPro" id="IPR001597">
    <property type="entry name" value="ArAA_b-elim_lyase/Thr_aldolase"/>
</dbReference>
<dbReference type="PANTHER" id="PTHR48097:SF5">
    <property type="entry name" value="LOW SPECIFICITY L-THREONINE ALDOLASE"/>
    <property type="match status" value="1"/>
</dbReference>
<keyword evidence="3" id="KW-0663">Pyridoxal phosphate</keyword>
<evidence type="ECO:0000256" key="2">
    <source>
        <dbReference type="ARBA" id="ARBA00006966"/>
    </source>
</evidence>
<dbReference type="eggNOG" id="COG2008">
    <property type="taxonomic scope" value="Bacteria"/>
</dbReference>
<dbReference type="Pfam" id="PF01212">
    <property type="entry name" value="Beta_elim_lyase"/>
    <property type="match status" value="1"/>
</dbReference>
<sequence length="353" mass="38229">MLASFASDNYAGAHPEVFAALTDVASGPARAYGADPWTSRLGEVAQRHFGQQALVYPVFNGTGANVVSLMSMLPRWGAVVTSRHAHIENDENAAPERVGGLKLLTVDAPDGKLTPASIDQQAWGWGDQHRAQPLAVSLTQSTELGTVYTPDELRAITSHCHERGMRVHMDGARLANAAASLGTSLREITTDVGIDVLSFGGTKNGLVFGEAVVVLDPTAVDGVDYVRKMTMQLASKMRFVSAQLLTILDGDLWLRSAARANAMARRLRSRLDHMVAEDQAPGLRFSQPTEANGLFAVLPPASAERLREDFAFYDWDAARGEVRWMCSFDTTEEDVDTFAEAVGRELRDAAGTR</sequence>
<dbReference type="RefSeq" id="WP_012867973.1">
    <property type="nucleotide sequence ID" value="NC_013521.1"/>
</dbReference>
<evidence type="ECO:0000256" key="3">
    <source>
        <dbReference type="ARBA" id="ARBA00022898"/>
    </source>
</evidence>
<dbReference type="InterPro" id="IPR015421">
    <property type="entry name" value="PyrdxlP-dep_Trfase_major"/>
</dbReference>
<keyword evidence="6" id="KW-1185">Reference proteome</keyword>
<dbReference type="SUPFAM" id="SSF53383">
    <property type="entry name" value="PLP-dependent transferases"/>
    <property type="match status" value="1"/>
</dbReference>
<gene>
    <name evidence="5" type="ordered locus">Sked_30040</name>
</gene>
<evidence type="ECO:0000256" key="1">
    <source>
        <dbReference type="ARBA" id="ARBA00001933"/>
    </source>
</evidence>
<evidence type="ECO:0000313" key="5">
    <source>
        <dbReference type="EMBL" id="ACZ22905.1"/>
    </source>
</evidence>
<comment type="similarity">
    <text evidence="2">Belongs to the threonine aldolase family.</text>
</comment>
<dbReference type="HOGENOM" id="CLU_049619_0_0_11"/>
<accession>D1BCB8</accession>
<evidence type="ECO:0000259" key="4">
    <source>
        <dbReference type="Pfam" id="PF01212"/>
    </source>
</evidence>
<reference evidence="5 6" key="1">
    <citation type="journal article" date="2009" name="Stand. Genomic Sci.">
        <title>Complete genome sequence of Sanguibacter keddieii type strain (ST-74).</title>
        <authorList>
            <person name="Ivanova N."/>
            <person name="Sikorski J."/>
            <person name="Sims D."/>
            <person name="Brettin T."/>
            <person name="Detter J.C."/>
            <person name="Han C."/>
            <person name="Lapidus A."/>
            <person name="Copeland A."/>
            <person name="Glavina Del Rio T."/>
            <person name="Nolan M."/>
            <person name="Chen F."/>
            <person name="Lucas S."/>
            <person name="Tice H."/>
            <person name="Cheng J.F."/>
            <person name="Bruce D."/>
            <person name="Goodwin L."/>
            <person name="Pitluck S."/>
            <person name="Pati A."/>
            <person name="Mavromatis K."/>
            <person name="Chen A."/>
            <person name="Palaniappan K."/>
            <person name="D'haeseleer P."/>
            <person name="Chain P."/>
            <person name="Bristow J."/>
            <person name="Eisen J.A."/>
            <person name="Markowitz V."/>
            <person name="Hugenholtz P."/>
            <person name="Goker M."/>
            <person name="Pukall R."/>
            <person name="Klenk H.P."/>
            <person name="Kyrpides N.C."/>
        </authorList>
    </citation>
    <scope>NUCLEOTIDE SEQUENCE [LARGE SCALE GENOMIC DNA]</scope>
    <source>
        <strain evidence="6">ATCC 51767 / DSM 10542 / NCFB 3025 / ST-74</strain>
    </source>
</reference>
<evidence type="ECO:0000313" key="6">
    <source>
        <dbReference type="Proteomes" id="UP000000322"/>
    </source>
</evidence>
<dbReference type="PANTHER" id="PTHR48097">
    <property type="entry name" value="L-THREONINE ALDOLASE-RELATED"/>
    <property type="match status" value="1"/>
</dbReference>
<name>D1BCB8_SANKS</name>
<comment type="cofactor">
    <cofactor evidence="1">
        <name>pyridoxal 5'-phosphate</name>
        <dbReference type="ChEBI" id="CHEBI:597326"/>
    </cofactor>
</comment>
<dbReference type="EMBL" id="CP001819">
    <property type="protein sequence ID" value="ACZ22905.1"/>
    <property type="molecule type" value="Genomic_DNA"/>
</dbReference>
<dbReference type="Gene3D" id="3.40.640.10">
    <property type="entry name" value="Type I PLP-dependent aspartate aminotransferase-like (Major domain)"/>
    <property type="match status" value="1"/>
</dbReference>
<dbReference type="Gene3D" id="3.90.1150.10">
    <property type="entry name" value="Aspartate Aminotransferase, domain 1"/>
    <property type="match status" value="1"/>
</dbReference>